<proteinExistence type="predicted"/>
<sequence>MTSSIRDVSNPIDSEFEGVQAVPEPHPVEQFNVPIPQAASIGTSSSNFWDGAIIDIPLPSPSEVRFPMPVQAAPSDCSATRESNRYLSGEFIGYDTGTDEFLQPSTSSLENTSNYDQAQPAQSGTTFASQNEDPIGPVPIRRRRNASVEWREYLLPDGTRYFSNLTLNIVTDVDLRDIERLDIVTRFFNGRDVEILIPPEWELWLRNGSESTTEFTPLMAWVHHGSRMVVFARPGSDPRHPMSKDVDKIESEHQYWSFVMSHPVHVMLPSESVDEAINVLTWFHTSQPQQSPHPSPPPFSQEECQEWLTQLRSFSREPLPQRSSLLTYVLSRHVYPSCCSHTCRIFSPCSHL</sequence>
<evidence type="ECO:0000313" key="2">
    <source>
        <dbReference type="Proteomes" id="UP001207468"/>
    </source>
</evidence>
<accession>A0ACC0UFE8</accession>
<dbReference type="Proteomes" id="UP001207468">
    <property type="component" value="Unassembled WGS sequence"/>
</dbReference>
<gene>
    <name evidence="1" type="ORF">F5148DRAFT_742633</name>
</gene>
<name>A0ACC0UFE8_9AGAM</name>
<organism evidence="1 2">
    <name type="scientific">Russula earlei</name>
    <dbReference type="NCBI Taxonomy" id="71964"/>
    <lineage>
        <taxon>Eukaryota</taxon>
        <taxon>Fungi</taxon>
        <taxon>Dikarya</taxon>
        <taxon>Basidiomycota</taxon>
        <taxon>Agaricomycotina</taxon>
        <taxon>Agaricomycetes</taxon>
        <taxon>Russulales</taxon>
        <taxon>Russulaceae</taxon>
        <taxon>Russula</taxon>
    </lineage>
</organism>
<evidence type="ECO:0000313" key="1">
    <source>
        <dbReference type="EMBL" id="KAI9509567.1"/>
    </source>
</evidence>
<reference evidence="1" key="1">
    <citation type="submission" date="2021-03" db="EMBL/GenBank/DDBJ databases">
        <title>Evolutionary priming and transition to the ectomycorrhizal habit in an iconic lineage of mushroom-forming fungi: is preadaptation a requirement?</title>
        <authorList>
            <consortium name="DOE Joint Genome Institute"/>
            <person name="Looney B.P."/>
            <person name="Miyauchi S."/>
            <person name="Morin E."/>
            <person name="Drula E."/>
            <person name="Courty P.E."/>
            <person name="Chicoki N."/>
            <person name="Fauchery L."/>
            <person name="Kohler A."/>
            <person name="Kuo A."/>
            <person name="LaButti K."/>
            <person name="Pangilinan J."/>
            <person name="Lipzen A."/>
            <person name="Riley R."/>
            <person name="Andreopoulos W."/>
            <person name="He G."/>
            <person name="Johnson J."/>
            <person name="Barry K.W."/>
            <person name="Grigoriev I.V."/>
            <person name="Nagy L."/>
            <person name="Hibbett D."/>
            <person name="Henrissat B."/>
            <person name="Matheny P.B."/>
            <person name="Labbe J."/>
            <person name="Martin A.F."/>
        </authorList>
    </citation>
    <scope>NUCLEOTIDE SEQUENCE</scope>
    <source>
        <strain evidence="1">BPL698</strain>
    </source>
</reference>
<dbReference type="EMBL" id="JAGFNK010000061">
    <property type="protein sequence ID" value="KAI9509567.1"/>
    <property type="molecule type" value="Genomic_DNA"/>
</dbReference>
<protein>
    <submittedName>
        <fullName evidence="1">Uncharacterized protein</fullName>
    </submittedName>
</protein>
<comment type="caution">
    <text evidence="1">The sequence shown here is derived from an EMBL/GenBank/DDBJ whole genome shotgun (WGS) entry which is preliminary data.</text>
</comment>
<keyword evidence="2" id="KW-1185">Reference proteome</keyword>